<comment type="catalytic activity">
    <reaction evidence="9">
        <text>dopamine + acetyl-CoA = N-acetyldopamine + CoA + H(+)</text>
        <dbReference type="Rhea" id="RHEA:51388"/>
        <dbReference type="ChEBI" id="CHEBI:15378"/>
        <dbReference type="ChEBI" id="CHEBI:57287"/>
        <dbReference type="ChEBI" id="CHEBI:57288"/>
        <dbReference type="ChEBI" id="CHEBI:59905"/>
        <dbReference type="ChEBI" id="CHEBI:125678"/>
    </reaction>
    <physiologicalReaction direction="left-to-right" evidence="9">
        <dbReference type="Rhea" id="RHEA:51389"/>
    </physiologicalReaction>
</comment>
<evidence type="ECO:0000256" key="3">
    <source>
        <dbReference type="ARBA" id="ARBA00037926"/>
    </source>
</evidence>
<comment type="similarity">
    <text evidence="4">Belongs to the acetyltransferase family. AANAT subfamily.</text>
</comment>
<comment type="catalytic activity">
    <reaction evidence="8">
        <text>serotonin + (5Z,8Z,11Z,14Z)-eicosatetraenoyl-CoA = N-[(5Z,8Z,11Z,14Z)-eicosatetraenoyl]-serotonin + CoA + H(+)</text>
        <dbReference type="Rhea" id="RHEA:51396"/>
        <dbReference type="ChEBI" id="CHEBI:15378"/>
        <dbReference type="ChEBI" id="CHEBI:57287"/>
        <dbReference type="ChEBI" id="CHEBI:57368"/>
        <dbReference type="ChEBI" id="CHEBI:132255"/>
        <dbReference type="ChEBI" id="CHEBI:350546"/>
    </reaction>
    <physiologicalReaction direction="left-to-right" evidence="8">
        <dbReference type="Rhea" id="RHEA:51397"/>
    </physiologicalReaction>
</comment>
<dbReference type="PANTHER" id="PTHR20905">
    <property type="entry name" value="N-ACETYLTRANSFERASE-RELATED"/>
    <property type="match status" value="1"/>
</dbReference>
<proteinExistence type="inferred from homology"/>
<protein>
    <recommendedName>
        <fullName evidence="5">aralkylamine N-acetyltransferase</fullName>
        <ecNumber evidence="5">2.3.1.87</ecNumber>
    </recommendedName>
</protein>
<evidence type="ECO:0000256" key="10">
    <source>
        <dbReference type="ARBA" id="ARBA00051823"/>
    </source>
</evidence>
<accession>A0A2J7QTX3</accession>
<gene>
    <name evidence="14" type="ORF">B7P43_G05751</name>
</gene>
<evidence type="ECO:0000256" key="9">
    <source>
        <dbReference type="ARBA" id="ARBA00051711"/>
    </source>
</evidence>
<dbReference type="AlphaFoldDB" id="A0A2J7QTX3"/>
<dbReference type="FunFam" id="3.40.630.30:FF:000046">
    <property type="entry name" value="Dopamine N-acetyltransferase"/>
    <property type="match status" value="1"/>
</dbReference>
<evidence type="ECO:0000256" key="11">
    <source>
        <dbReference type="ARBA" id="ARBA00052178"/>
    </source>
</evidence>
<evidence type="ECO:0000256" key="6">
    <source>
        <dbReference type="ARBA" id="ARBA00050189"/>
    </source>
</evidence>
<evidence type="ECO:0000256" key="2">
    <source>
        <dbReference type="ARBA" id="ARBA00023315"/>
    </source>
</evidence>
<comment type="catalytic activity">
    <reaction evidence="6">
        <text>dopamine + (9Z)-octadecenoyl-CoA = N-(9Z-octadecanoyl)-dopamine + CoA + H(+)</text>
        <dbReference type="Rhea" id="RHEA:51380"/>
        <dbReference type="ChEBI" id="CHEBI:15378"/>
        <dbReference type="ChEBI" id="CHEBI:31883"/>
        <dbReference type="ChEBI" id="CHEBI:57287"/>
        <dbReference type="ChEBI" id="CHEBI:57387"/>
        <dbReference type="ChEBI" id="CHEBI:59905"/>
    </reaction>
    <physiologicalReaction direction="left-to-right" evidence="6">
        <dbReference type="Rhea" id="RHEA:51381"/>
    </physiologicalReaction>
</comment>
<comment type="catalytic activity">
    <reaction evidence="13">
        <text>serotonin + acetyl-CoA = N-acetylserotonin + CoA + H(+)</text>
        <dbReference type="Rhea" id="RHEA:25217"/>
        <dbReference type="ChEBI" id="CHEBI:15378"/>
        <dbReference type="ChEBI" id="CHEBI:17697"/>
        <dbReference type="ChEBI" id="CHEBI:57287"/>
        <dbReference type="ChEBI" id="CHEBI:57288"/>
        <dbReference type="ChEBI" id="CHEBI:350546"/>
        <dbReference type="EC" id="2.3.1.87"/>
    </reaction>
    <physiologicalReaction direction="left-to-right" evidence="13">
        <dbReference type="Rhea" id="RHEA:25218"/>
    </physiologicalReaction>
</comment>
<dbReference type="PANTHER" id="PTHR20905:SF1">
    <property type="entry name" value="AT07410P-RELATED"/>
    <property type="match status" value="1"/>
</dbReference>
<evidence type="ECO:0000256" key="13">
    <source>
        <dbReference type="ARBA" id="ARBA00052491"/>
    </source>
</evidence>
<name>A0A2J7QTX3_9NEOP</name>
<dbReference type="InterPro" id="IPR016181">
    <property type="entry name" value="Acyl_CoA_acyltransferase"/>
</dbReference>
<dbReference type="STRING" id="105785.A0A2J7QTX3"/>
<evidence type="ECO:0000256" key="5">
    <source>
        <dbReference type="ARBA" id="ARBA00039114"/>
    </source>
</evidence>
<dbReference type="EC" id="2.3.1.87" evidence="5"/>
<organism evidence="14 15">
    <name type="scientific">Cryptotermes secundus</name>
    <dbReference type="NCBI Taxonomy" id="105785"/>
    <lineage>
        <taxon>Eukaryota</taxon>
        <taxon>Metazoa</taxon>
        <taxon>Ecdysozoa</taxon>
        <taxon>Arthropoda</taxon>
        <taxon>Hexapoda</taxon>
        <taxon>Insecta</taxon>
        <taxon>Pterygota</taxon>
        <taxon>Neoptera</taxon>
        <taxon>Polyneoptera</taxon>
        <taxon>Dictyoptera</taxon>
        <taxon>Blattodea</taxon>
        <taxon>Blattoidea</taxon>
        <taxon>Termitoidae</taxon>
        <taxon>Kalotermitidae</taxon>
        <taxon>Cryptotermitinae</taxon>
        <taxon>Cryptotermes</taxon>
    </lineage>
</organism>
<dbReference type="SUPFAM" id="SSF55729">
    <property type="entry name" value="Acyl-CoA N-acyltransferases (Nat)"/>
    <property type="match status" value="1"/>
</dbReference>
<evidence type="ECO:0000313" key="15">
    <source>
        <dbReference type="Proteomes" id="UP000235965"/>
    </source>
</evidence>
<keyword evidence="2" id="KW-0012">Acyltransferase</keyword>
<sequence>MEGYDIVTAKEGDRDSIAKFLRHSFYRYEPLNVCTGSDPDRPISAILPLRVLSEGKSLLAVSRNGRNILGVCLNGELKRNENAYSTEQNRLTDPNYSKIASFLEEVETRADIWKKSDDQSAILIYVLATDPASVGRGIGRVLMETTRDRARCEGYQSICILCSSHFSAKIARAMDMECVYSLPYSEYKDEDGNPVLKPSHPHTEMTVFVQKLSSQT</sequence>
<comment type="pathway">
    <text evidence="3">Aromatic compound metabolism; melatonin biosynthesis; melatonin from serotonin: step 1/2.</text>
</comment>
<dbReference type="EMBL" id="NEVH01011192">
    <property type="protein sequence ID" value="PNF32024.1"/>
    <property type="molecule type" value="Genomic_DNA"/>
</dbReference>
<dbReference type="Proteomes" id="UP000235965">
    <property type="component" value="Unassembled WGS sequence"/>
</dbReference>
<reference evidence="14 15" key="1">
    <citation type="submission" date="2017-12" db="EMBL/GenBank/DDBJ databases">
        <title>Hemimetabolous genomes reveal molecular basis of termite eusociality.</title>
        <authorList>
            <person name="Harrison M.C."/>
            <person name="Jongepier E."/>
            <person name="Robertson H.M."/>
            <person name="Arning N."/>
            <person name="Bitard-Feildel T."/>
            <person name="Chao H."/>
            <person name="Childers C.P."/>
            <person name="Dinh H."/>
            <person name="Doddapaneni H."/>
            <person name="Dugan S."/>
            <person name="Gowin J."/>
            <person name="Greiner C."/>
            <person name="Han Y."/>
            <person name="Hu H."/>
            <person name="Hughes D.S.T."/>
            <person name="Huylmans A.-K."/>
            <person name="Kemena C."/>
            <person name="Kremer L.P.M."/>
            <person name="Lee S.L."/>
            <person name="Lopez-Ezquerra A."/>
            <person name="Mallet L."/>
            <person name="Monroy-Kuhn J.M."/>
            <person name="Moser A."/>
            <person name="Murali S.C."/>
            <person name="Muzny D.M."/>
            <person name="Otani S."/>
            <person name="Piulachs M.-D."/>
            <person name="Poelchau M."/>
            <person name="Qu J."/>
            <person name="Schaub F."/>
            <person name="Wada-Katsumata A."/>
            <person name="Worley K.C."/>
            <person name="Xie Q."/>
            <person name="Ylla G."/>
            <person name="Poulsen M."/>
            <person name="Gibbs R.A."/>
            <person name="Schal C."/>
            <person name="Richards S."/>
            <person name="Belles X."/>
            <person name="Korb J."/>
            <person name="Bornberg-Bauer E."/>
        </authorList>
    </citation>
    <scope>NUCLEOTIDE SEQUENCE [LARGE SCALE GENOMIC DNA]</scope>
    <source>
        <tissue evidence="14">Whole body</tissue>
    </source>
</reference>
<comment type="caution">
    <text evidence="14">The sequence shown here is derived from an EMBL/GenBank/DDBJ whole genome shotgun (WGS) entry which is preliminary data.</text>
</comment>
<evidence type="ECO:0000313" key="14">
    <source>
        <dbReference type="EMBL" id="PNF32024.1"/>
    </source>
</evidence>
<evidence type="ECO:0000256" key="12">
    <source>
        <dbReference type="ARBA" id="ARBA00052335"/>
    </source>
</evidence>
<comment type="catalytic activity">
    <reaction evidence="10">
        <text>serotonin + (9Z)-octadecenoyl-CoA = N-(9Z-octadecenoyl)-serotonin + CoA + H(+)</text>
        <dbReference type="Rhea" id="RHEA:51392"/>
        <dbReference type="ChEBI" id="CHEBI:15378"/>
        <dbReference type="ChEBI" id="CHEBI:57287"/>
        <dbReference type="ChEBI" id="CHEBI:57387"/>
        <dbReference type="ChEBI" id="CHEBI:134064"/>
        <dbReference type="ChEBI" id="CHEBI:350546"/>
    </reaction>
    <physiologicalReaction direction="left-to-right" evidence="10">
        <dbReference type="Rhea" id="RHEA:51393"/>
    </physiologicalReaction>
</comment>
<comment type="catalytic activity">
    <reaction evidence="11">
        <text>serotonin + hexadecanoyl-CoA = N-hexadecanoyl-serotonin + CoA + H(+)</text>
        <dbReference type="Rhea" id="RHEA:51384"/>
        <dbReference type="ChEBI" id="CHEBI:15378"/>
        <dbReference type="ChEBI" id="CHEBI:57287"/>
        <dbReference type="ChEBI" id="CHEBI:57379"/>
        <dbReference type="ChEBI" id="CHEBI:134059"/>
        <dbReference type="ChEBI" id="CHEBI:350546"/>
    </reaction>
    <physiologicalReaction direction="left-to-right" evidence="11">
        <dbReference type="Rhea" id="RHEA:51385"/>
    </physiologicalReaction>
</comment>
<dbReference type="GO" id="GO:0004059">
    <property type="term" value="F:aralkylamine N-acetyltransferase activity"/>
    <property type="evidence" value="ECO:0007669"/>
    <property type="project" value="UniProtKB-EC"/>
</dbReference>
<evidence type="ECO:0000256" key="7">
    <source>
        <dbReference type="ARBA" id="ARBA00050849"/>
    </source>
</evidence>
<evidence type="ECO:0000256" key="8">
    <source>
        <dbReference type="ARBA" id="ARBA00051284"/>
    </source>
</evidence>
<keyword evidence="1" id="KW-0808">Transferase</keyword>
<dbReference type="Gene3D" id="3.40.630.30">
    <property type="match status" value="1"/>
</dbReference>
<comment type="catalytic activity">
    <reaction evidence="12">
        <text>dopamine + hexadecanoyl-CoA = N-hexadecanoyl-dopamine + CoA + H(+)</text>
        <dbReference type="Rhea" id="RHEA:51376"/>
        <dbReference type="ChEBI" id="CHEBI:15378"/>
        <dbReference type="ChEBI" id="CHEBI:57287"/>
        <dbReference type="ChEBI" id="CHEBI:57379"/>
        <dbReference type="ChEBI" id="CHEBI:59905"/>
        <dbReference type="ChEBI" id="CHEBI:134058"/>
    </reaction>
    <physiologicalReaction direction="left-to-right" evidence="12">
        <dbReference type="Rhea" id="RHEA:51377"/>
    </physiologicalReaction>
</comment>
<evidence type="ECO:0000256" key="4">
    <source>
        <dbReference type="ARBA" id="ARBA00038182"/>
    </source>
</evidence>
<dbReference type="InParanoid" id="A0A2J7QTX3"/>
<keyword evidence="15" id="KW-1185">Reference proteome</keyword>
<dbReference type="CDD" id="cd04301">
    <property type="entry name" value="NAT_SF"/>
    <property type="match status" value="1"/>
</dbReference>
<evidence type="ECO:0000256" key="1">
    <source>
        <dbReference type="ARBA" id="ARBA00022679"/>
    </source>
</evidence>
<dbReference type="OrthoDB" id="41532at2759"/>
<comment type="catalytic activity">
    <reaction evidence="7">
        <text>serotonin + octadecanoyl-CoA = N-octadecanoyl-serotonin + CoA + H(+)</text>
        <dbReference type="Rhea" id="RHEA:51400"/>
        <dbReference type="ChEBI" id="CHEBI:15378"/>
        <dbReference type="ChEBI" id="CHEBI:57287"/>
        <dbReference type="ChEBI" id="CHEBI:57394"/>
        <dbReference type="ChEBI" id="CHEBI:134065"/>
        <dbReference type="ChEBI" id="CHEBI:350546"/>
    </reaction>
    <physiologicalReaction direction="left-to-right" evidence="7">
        <dbReference type="Rhea" id="RHEA:51401"/>
    </physiologicalReaction>
</comment>